<feature type="short sequence motif" description="Q motif" evidence="6">
    <location>
        <begin position="25"/>
        <end position="53"/>
    </location>
</feature>
<dbReference type="InterPro" id="IPR050079">
    <property type="entry name" value="DEAD_box_RNA_helicase"/>
</dbReference>
<feature type="region of interest" description="Disordered" evidence="7">
    <location>
        <begin position="491"/>
        <end position="522"/>
    </location>
</feature>
<evidence type="ECO:0000259" key="9">
    <source>
        <dbReference type="PROSITE" id="PS51194"/>
    </source>
</evidence>
<reference evidence="11" key="1">
    <citation type="submission" date="2014-11" db="EMBL/GenBank/DDBJ databases">
        <authorList>
            <person name="Geib S."/>
        </authorList>
    </citation>
    <scope>NUCLEOTIDE SEQUENCE</scope>
</reference>
<keyword evidence="5" id="KW-0067">ATP-binding</keyword>
<feature type="compositionally biased region" description="Polar residues" evidence="7">
    <location>
        <begin position="457"/>
        <end position="470"/>
    </location>
</feature>
<dbReference type="PANTHER" id="PTHR47959:SF13">
    <property type="entry name" value="ATP-DEPENDENT RNA HELICASE RHLE"/>
    <property type="match status" value="1"/>
</dbReference>
<feature type="domain" description="Helicase ATP-binding" evidence="8">
    <location>
        <begin position="56"/>
        <end position="226"/>
    </location>
</feature>
<dbReference type="AlphaFoldDB" id="A0A0A1WW07"/>
<sequence>MEGGGVAHSLEGKVRTEDVKLKELAPFSKMLLSDAVRKGLQKTGFVYPTAIQATSIPMGKSGLDLLVQSKSGTGKTLIFSTIILEAYRADHAEPQSLIVAPTREIAVQIELVLNQIGSCCNGFRAVSVIGGLDVADDRKRLHGAKAVVGTPGRLLHLIQNNVLNTSKIRLLVLDEADKMYTQSFRQDLRRIQNALPAKRQTIACSATFCDGLDEELAKIMRNPLLISTEERATLLVGIKQFVYEVPEQKTSILEMQSKLEALRAIFGRIPFKQCLIFAGSQSRANSYCNYLEKEGWPCELISGAQDQKTRLEMFHKFREFKTRIIITTDLMARGVDSEHVNLVINLELPTDMVTYLHRIGRAGRFGSHGIAINFVASEKDRCTLTRLITRIGSGMSVFKFPQKEHAEAELEHDFWDFANFEKDKQYFGLFGCEALAPLASHEHSSFSDTQDNKENLNDNQLNTSSSIDTNTFRVDSKDSALNVQDNLLERPDYNNQHYSPSHNLTIDSRQNSSQQLPSSNTIDDASSIAADSLRSSQQDISRYQSVLMQKAAIPTLFEFLVDPNSSESKAHDEGGEPKKKPQIDLFDDYKQAVLTSADNSLKETEAECAAPISKKIAAYKSMLIDQPAQKQAAVAKPDIYSDYANFNSEENSSSLSQETLSKDIDKATFILSVATPTKLQDSIEEFVNTTSAESELKNGASMSESREVSEVKHFTSPAHNQSNNNIPDVIPGSQRLVGLAYNQQQLQNLTVNVGARIEIPPQQPQHGDSPALNNSVIHSNDEDQSPTISASDSLHSRSNSERGGSSGFNERNTTSASSGIATSDTEAERYVENGYYSSSSESGTGSVDEGGEVEVLAANPEPDAESSTEEDYEVDDEDDYYYEEEEEYDEIDDEEDDYVEDNDEEDWFEDKPDDYLENDAHDYDNANGVAHIENNDSDGGMGAAYGYNGVERKVDLTQNAAETKKEVLDRESDVKVESATTSKAGLRIHEFNKIKLENDFTKTNREHELTETSLNNDFTETNLKNEFSKINLKNETPATSKANLKHEYQKTNLKTELNKTDNKSAESSKATKAKKRDKKGDKKRSTQKEAQHTQYGAYASYYNCNDSNYVAAHALWMEMYWKQVQQIQDYVRLSREVGRSEDGK</sequence>
<keyword evidence="3" id="KW-0378">Hydrolase</keyword>
<evidence type="ECO:0000256" key="7">
    <source>
        <dbReference type="SAM" id="MobiDB-lite"/>
    </source>
</evidence>
<keyword evidence="4 11" id="KW-0347">Helicase</keyword>
<dbReference type="SMART" id="SM00487">
    <property type="entry name" value="DEXDc"/>
    <property type="match status" value="1"/>
</dbReference>
<feature type="compositionally biased region" description="Polar residues" evidence="7">
    <location>
        <begin position="812"/>
        <end position="824"/>
    </location>
</feature>
<dbReference type="SUPFAM" id="SSF52540">
    <property type="entry name" value="P-loop containing nucleoside triphosphate hydrolases"/>
    <property type="match status" value="1"/>
</dbReference>
<dbReference type="EC" id="3.6.4.13" evidence="1"/>
<feature type="compositionally biased region" description="Basic and acidic residues" evidence="7">
    <location>
        <begin position="909"/>
        <end position="924"/>
    </location>
</feature>
<dbReference type="PANTHER" id="PTHR47959">
    <property type="entry name" value="ATP-DEPENDENT RNA HELICASE RHLE-RELATED"/>
    <property type="match status" value="1"/>
</dbReference>
<feature type="region of interest" description="Disordered" evidence="7">
    <location>
        <begin position="691"/>
        <end position="729"/>
    </location>
</feature>
<dbReference type="InterPro" id="IPR011545">
    <property type="entry name" value="DEAD/DEAH_box_helicase_dom"/>
</dbReference>
<feature type="region of interest" description="Disordered" evidence="7">
    <location>
        <begin position="759"/>
        <end position="939"/>
    </location>
</feature>
<evidence type="ECO:0000256" key="2">
    <source>
        <dbReference type="ARBA" id="ARBA00022741"/>
    </source>
</evidence>
<dbReference type="InterPro" id="IPR014001">
    <property type="entry name" value="Helicase_ATP-bd"/>
</dbReference>
<feature type="region of interest" description="Disordered" evidence="7">
    <location>
        <begin position="1058"/>
        <end position="1091"/>
    </location>
</feature>
<dbReference type="SMART" id="SM00490">
    <property type="entry name" value="HELICc"/>
    <property type="match status" value="1"/>
</dbReference>
<dbReference type="PROSITE" id="PS51195">
    <property type="entry name" value="Q_MOTIF"/>
    <property type="match status" value="1"/>
</dbReference>
<dbReference type="InterPro" id="IPR001650">
    <property type="entry name" value="Helicase_C-like"/>
</dbReference>
<feature type="compositionally biased region" description="Acidic residues" evidence="7">
    <location>
        <begin position="862"/>
        <end position="908"/>
    </location>
</feature>
<dbReference type="GO" id="GO:0010468">
    <property type="term" value="P:regulation of gene expression"/>
    <property type="evidence" value="ECO:0007669"/>
    <property type="project" value="UniProtKB-ARBA"/>
</dbReference>
<dbReference type="CDD" id="cd18787">
    <property type="entry name" value="SF2_C_DEAD"/>
    <property type="match status" value="1"/>
</dbReference>
<feature type="compositionally biased region" description="Low complexity" evidence="7">
    <location>
        <begin position="801"/>
        <end position="811"/>
    </location>
</feature>
<dbReference type="PROSITE" id="PS51194">
    <property type="entry name" value="HELICASE_CTER"/>
    <property type="match status" value="1"/>
</dbReference>
<evidence type="ECO:0000256" key="1">
    <source>
        <dbReference type="ARBA" id="ARBA00012552"/>
    </source>
</evidence>
<evidence type="ECO:0000259" key="8">
    <source>
        <dbReference type="PROSITE" id="PS51192"/>
    </source>
</evidence>
<dbReference type="Gene3D" id="3.40.50.300">
    <property type="entry name" value="P-loop containing nucleotide triphosphate hydrolases"/>
    <property type="match status" value="2"/>
</dbReference>
<dbReference type="GO" id="GO:0005524">
    <property type="term" value="F:ATP binding"/>
    <property type="evidence" value="ECO:0007669"/>
    <property type="project" value="UniProtKB-KW"/>
</dbReference>
<feature type="compositionally biased region" description="Basic and acidic residues" evidence="7">
    <location>
        <begin position="704"/>
        <end position="713"/>
    </location>
</feature>
<feature type="compositionally biased region" description="Polar residues" evidence="7">
    <location>
        <begin position="717"/>
        <end position="726"/>
    </location>
</feature>
<evidence type="ECO:0000256" key="6">
    <source>
        <dbReference type="PROSITE-ProRule" id="PRU00552"/>
    </source>
</evidence>
<evidence type="ECO:0000256" key="4">
    <source>
        <dbReference type="ARBA" id="ARBA00022806"/>
    </source>
</evidence>
<dbReference type="InterPro" id="IPR014014">
    <property type="entry name" value="RNA_helicase_DEAD_Q_motif"/>
</dbReference>
<feature type="compositionally biased region" description="Low complexity" evidence="7">
    <location>
        <begin position="832"/>
        <end position="847"/>
    </location>
</feature>
<feature type="compositionally biased region" description="Basic and acidic residues" evidence="7">
    <location>
        <begin position="443"/>
        <end position="456"/>
    </location>
</feature>
<reference evidence="11" key="2">
    <citation type="journal article" date="2015" name="Gigascience">
        <title>Reconstructing a comprehensive transcriptome assembly of a white-pupal translocated strain of the pest fruit fly Bactrocera cucurbitae.</title>
        <authorList>
            <person name="Sim S.B."/>
            <person name="Calla B."/>
            <person name="Hall B."/>
            <person name="DeRego T."/>
            <person name="Geib S.M."/>
        </authorList>
    </citation>
    <scope>NUCLEOTIDE SEQUENCE</scope>
</reference>
<evidence type="ECO:0000313" key="11">
    <source>
        <dbReference type="EMBL" id="JAD02623.1"/>
    </source>
</evidence>
<evidence type="ECO:0000256" key="5">
    <source>
        <dbReference type="ARBA" id="ARBA00022840"/>
    </source>
</evidence>
<dbReference type="GO" id="GO:0016787">
    <property type="term" value="F:hydrolase activity"/>
    <property type="evidence" value="ECO:0007669"/>
    <property type="project" value="UniProtKB-KW"/>
</dbReference>
<feature type="domain" description="Helicase C-terminal" evidence="9">
    <location>
        <begin position="237"/>
        <end position="406"/>
    </location>
</feature>
<dbReference type="GO" id="GO:0003676">
    <property type="term" value="F:nucleic acid binding"/>
    <property type="evidence" value="ECO:0007669"/>
    <property type="project" value="InterPro"/>
</dbReference>
<dbReference type="InterPro" id="IPR000629">
    <property type="entry name" value="RNA-helicase_DEAD-box_CS"/>
</dbReference>
<organism evidence="11">
    <name type="scientific">Zeugodacus cucurbitae</name>
    <name type="common">Melon fruit fly</name>
    <name type="synonym">Bactrocera cucurbitae</name>
    <dbReference type="NCBI Taxonomy" id="28588"/>
    <lineage>
        <taxon>Eukaryota</taxon>
        <taxon>Metazoa</taxon>
        <taxon>Ecdysozoa</taxon>
        <taxon>Arthropoda</taxon>
        <taxon>Hexapoda</taxon>
        <taxon>Insecta</taxon>
        <taxon>Pterygota</taxon>
        <taxon>Neoptera</taxon>
        <taxon>Endopterygota</taxon>
        <taxon>Diptera</taxon>
        <taxon>Brachycera</taxon>
        <taxon>Muscomorpha</taxon>
        <taxon>Tephritoidea</taxon>
        <taxon>Tephritidae</taxon>
        <taxon>Zeugodacus</taxon>
        <taxon>Zeugodacus</taxon>
    </lineage>
</organism>
<dbReference type="PROSITE" id="PS00039">
    <property type="entry name" value="DEAD_ATP_HELICASE"/>
    <property type="match status" value="1"/>
</dbReference>
<name>A0A0A1WW07_ZEUCU</name>
<dbReference type="GO" id="GO:0005829">
    <property type="term" value="C:cytosol"/>
    <property type="evidence" value="ECO:0007669"/>
    <property type="project" value="TreeGrafter"/>
</dbReference>
<feature type="compositionally biased region" description="Polar residues" evidence="7">
    <location>
        <begin position="493"/>
        <end position="522"/>
    </location>
</feature>
<dbReference type="Pfam" id="PF00271">
    <property type="entry name" value="Helicase_C"/>
    <property type="match status" value="1"/>
</dbReference>
<feature type="region of interest" description="Disordered" evidence="7">
    <location>
        <begin position="443"/>
        <end position="470"/>
    </location>
</feature>
<protein>
    <recommendedName>
        <fullName evidence="1">RNA helicase</fullName>
        <ecNumber evidence="1">3.6.4.13</ecNumber>
    </recommendedName>
</protein>
<dbReference type="Pfam" id="PF00270">
    <property type="entry name" value="DEAD"/>
    <property type="match status" value="1"/>
</dbReference>
<accession>A0A0A1WW07</accession>
<feature type="compositionally biased region" description="Basic and acidic residues" evidence="7">
    <location>
        <begin position="1078"/>
        <end position="1091"/>
    </location>
</feature>
<dbReference type="PROSITE" id="PS51192">
    <property type="entry name" value="HELICASE_ATP_BIND_1"/>
    <property type="match status" value="1"/>
</dbReference>
<evidence type="ECO:0000256" key="3">
    <source>
        <dbReference type="ARBA" id="ARBA00022801"/>
    </source>
</evidence>
<gene>
    <name evidence="11" type="primary">ddx20_1</name>
    <name evidence="11" type="ORF">g.45495</name>
</gene>
<dbReference type="GO" id="GO:0003724">
    <property type="term" value="F:RNA helicase activity"/>
    <property type="evidence" value="ECO:0007669"/>
    <property type="project" value="UniProtKB-EC"/>
</dbReference>
<keyword evidence="2" id="KW-0547">Nucleotide-binding</keyword>
<feature type="domain" description="DEAD-box RNA helicase Q" evidence="10">
    <location>
        <begin position="25"/>
        <end position="53"/>
    </location>
</feature>
<proteinExistence type="predicted"/>
<dbReference type="EMBL" id="GBXI01011669">
    <property type="protein sequence ID" value="JAD02623.1"/>
    <property type="molecule type" value="Transcribed_RNA"/>
</dbReference>
<evidence type="ECO:0000259" key="10">
    <source>
        <dbReference type="PROSITE" id="PS51195"/>
    </source>
</evidence>
<dbReference type="InterPro" id="IPR027417">
    <property type="entry name" value="P-loop_NTPase"/>
</dbReference>